<sequence length="353" mass="39460">MNAITRVGIDLAKNVMQIHAVDQAGHVVLRKTITREKFLSWFANLPRCRVAMEACSTAHYWARRLSELGHEVRLIPPQFAAPYRKGGAHVKNDALDAEAVCEADSRPQMRFVPVKSPAQQGVLTLHRMRTGYVEERTALVNRLRALLAEFGIFIPQGIDRLRRHFVAQVEDGASELPGTAREALMRAWTQWQTLDQEIAWYDRQIAAHACHDGAAKRCMDMCGVGPLTASAAVATIVNANQFKNGRQMAAWLGLVPRQNSSGGKQRLGRITKQGNDYLRMLLFQGARSAVFTAHRRDDRVSRWIVQLQTRVGYYRTLVAVANKNARILWAILAKGEKFNPAHAPARPNPASDA</sequence>
<protein>
    <submittedName>
        <fullName evidence="3">IS110 family transposase</fullName>
    </submittedName>
</protein>
<evidence type="ECO:0000259" key="1">
    <source>
        <dbReference type="Pfam" id="PF01548"/>
    </source>
</evidence>
<dbReference type="RefSeq" id="WP_201663007.1">
    <property type="nucleotide sequence ID" value="NZ_CAJHCS010000122.1"/>
</dbReference>
<dbReference type="EMBL" id="JAZHGC010000139">
    <property type="protein sequence ID" value="MEM5292618.1"/>
    <property type="molecule type" value="Genomic_DNA"/>
</dbReference>
<evidence type="ECO:0000313" key="3">
    <source>
        <dbReference type="EMBL" id="MEM5292618.1"/>
    </source>
</evidence>
<keyword evidence="4" id="KW-1185">Reference proteome</keyword>
<gene>
    <name evidence="3" type="ORF">V4C55_44245</name>
</gene>
<evidence type="ECO:0000259" key="2">
    <source>
        <dbReference type="Pfam" id="PF02371"/>
    </source>
</evidence>
<proteinExistence type="predicted"/>
<dbReference type="InterPro" id="IPR002525">
    <property type="entry name" value="Transp_IS110-like_N"/>
</dbReference>
<dbReference type="NCBIfam" id="NF033542">
    <property type="entry name" value="transpos_IS110"/>
    <property type="match status" value="1"/>
</dbReference>
<accession>A0ABU9QSZ5</accession>
<dbReference type="Proteomes" id="UP001494588">
    <property type="component" value="Unassembled WGS sequence"/>
</dbReference>
<reference evidence="3 4" key="1">
    <citation type="submission" date="2024-01" db="EMBL/GenBank/DDBJ databases">
        <title>The diversity of rhizobia nodulating Mimosa spp. in eleven states of Brazil covering several biomes is determined by host plant, location, and edaphic factors.</title>
        <authorList>
            <person name="Rouws L."/>
            <person name="Barauna A."/>
            <person name="Beukes C."/>
            <person name="De Faria S.M."/>
            <person name="Gross E."/>
            <person name="Dos Reis Junior F.B."/>
            <person name="Simon M."/>
            <person name="Maluk M."/>
            <person name="Odee D.W."/>
            <person name="Kenicer G."/>
            <person name="Young J.P.W."/>
            <person name="Reis V.M."/>
            <person name="Zilli J."/>
            <person name="James E.K."/>
        </authorList>
    </citation>
    <scope>NUCLEOTIDE SEQUENCE [LARGE SCALE GENOMIC DNA]</scope>
    <source>
        <strain evidence="3 4">JPY77</strain>
    </source>
</reference>
<comment type="caution">
    <text evidence="3">The sequence shown here is derived from an EMBL/GenBank/DDBJ whole genome shotgun (WGS) entry which is preliminary data.</text>
</comment>
<dbReference type="InterPro" id="IPR047650">
    <property type="entry name" value="Transpos_IS110"/>
</dbReference>
<feature type="domain" description="Transposase IS110-like N-terminal" evidence="1">
    <location>
        <begin position="7"/>
        <end position="150"/>
    </location>
</feature>
<evidence type="ECO:0000313" key="4">
    <source>
        <dbReference type="Proteomes" id="UP001494588"/>
    </source>
</evidence>
<name>A0ABU9QSZ5_9BURK</name>
<dbReference type="Pfam" id="PF02371">
    <property type="entry name" value="Transposase_20"/>
    <property type="match status" value="1"/>
</dbReference>
<dbReference type="InterPro" id="IPR003346">
    <property type="entry name" value="Transposase_20"/>
</dbReference>
<dbReference type="Pfam" id="PF01548">
    <property type="entry name" value="DEDD_Tnp_IS110"/>
    <property type="match status" value="1"/>
</dbReference>
<dbReference type="PANTHER" id="PTHR33055">
    <property type="entry name" value="TRANSPOSASE FOR INSERTION SEQUENCE ELEMENT IS1111A"/>
    <property type="match status" value="1"/>
</dbReference>
<organism evidence="3 4">
    <name type="scientific">Paraburkholderia sabiae</name>
    <dbReference type="NCBI Taxonomy" id="273251"/>
    <lineage>
        <taxon>Bacteria</taxon>
        <taxon>Pseudomonadati</taxon>
        <taxon>Pseudomonadota</taxon>
        <taxon>Betaproteobacteria</taxon>
        <taxon>Burkholderiales</taxon>
        <taxon>Burkholderiaceae</taxon>
        <taxon>Paraburkholderia</taxon>
    </lineage>
</organism>
<dbReference type="PANTHER" id="PTHR33055:SF3">
    <property type="entry name" value="PUTATIVE TRANSPOSASE FOR IS117-RELATED"/>
    <property type="match status" value="1"/>
</dbReference>
<feature type="domain" description="Transposase IS116/IS110/IS902 C-terminal" evidence="2">
    <location>
        <begin position="217"/>
        <end position="293"/>
    </location>
</feature>